<keyword evidence="1" id="KW-1133">Transmembrane helix</keyword>
<keyword evidence="3" id="KW-1185">Reference proteome</keyword>
<name>A0A433D2S4_9FUNG</name>
<gene>
    <name evidence="2" type="ORF">BC936DRAFT_148650</name>
</gene>
<keyword evidence="1" id="KW-0472">Membrane</keyword>
<evidence type="ECO:0000256" key="1">
    <source>
        <dbReference type="SAM" id="Phobius"/>
    </source>
</evidence>
<protein>
    <submittedName>
        <fullName evidence="2">Uncharacterized protein</fullName>
    </submittedName>
</protein>
<organism evidence="2 3">
    <name type="scientific">Jimgerdemannia flammicorona</name>
    <dbReference type="NCBI Taxonomy" id="994334"/>
    <lineage>
        <taxon>Eukaryota</taxon>
        <taxon>Fungi</taxon>
        <taxon>Fungi incertae sedis</taxon>
        <taxon>Mucoromycota</taxon>
        <taxon>Mucoromycotina</taxon>
        <taxon>Endogonomycetes</taxon>
        <taxon>Endogonales</taxon>
        <taxon>Endogonaceae</taxon>
        <taxon>Jimgerdemannia</taxon>
    </lineage>
</organism>
<reference evidence="2 3" key="1">
    <citation type="journal article" date="2018" name="New Phytol.">
        <title>Phylogenomics of Endogonaceae and evolution of mycorrhizas within Mucoromycota.</title>
        <authorList>
            <person name="Chang Y."/>
            <person name="Desiro A."/>
            <person name="Na H."/>
            <person name="Sandor L."/>
            <person name="Lipzen A."/>
            <person name="Clum A."/>
            <person name="Barry K."/>
            <person name="Grigoriev I.V."/>
            <person name="Martin F.M."/>
            <person name="Stajich J.E."/>
            <person name="Smith M.E."/>
            <person name="Bonito G."/>
            <person name="Spatafora J.W."/>
        </authorList>
    </citation>
    <scope>NUCLEOTIDE SEQUENCE [LARGE SCALE GENOMIC DNA]</scope>
    <source>
        <strain evidence="2 3">GMNB39</strain>
    </source>
</reference>
<dbReference type="AlphaFoldDB" id="A0A433D2S4"/>
<feature type="transmembrane region" description="Helical" evidence="1">
    <location>
        <begin position="50"/>
        <end position="70"/>
    </location>
</feature>
<evidence type="ECO:0000313" key="2">
    <source>
        <dbReference type="EMBL" id="RUP45073.1"/>
    </source>
</evidence>
<dbReference type="Proteomes" id="UP000268093">
    <property type="component" value="Unassembled WGS sequence"/>
</dbReference>
<comment type="caution">
    <text evidence="2">The sequence shown here is derived from an EMBL/GenBank/DDBJ whole genome shotgun (WGS) entry which is preliminary data.</text>
</comment>
<dbReference type="EMBL" id="RBNI01007873">
    <property type="protein sequence ID" value="RUP45073.1"/>
    <property type="molecule type" value="Genomic_DNA"/>
</dbReference>
<sequence>MTKNRSIYVVHTFIDTIMGMLTLAIVRPIQYSVAYARRRDEMMDRPTKHVLTTTSMNSNLVIILLTFMTYSVMHTSVDECGAIT</sequence>
<accession>A0A433D2S4</accession>
<evidence type="ECO:0000313" key="3">
    <source>
        <dbReference type="Proteomes" id="UP000268093"/>
    </source>
</evidence>
<keyword evidence="1" id="KW-0812">Transmembrane</keyword>
<feature type="transmembrane region" description="Helical" evidence="1">
    <location>
        <begin position="6"/>
        <end position="29"/>
    </location>
</feature>
<proteinExistence type="predicted"/>